<dbReference type="EMBL" id="JAZAVJ010000067">
    <property type="protein sequence ID" value="KAK7416518.1"/>
    <property type="molecule type" value="Genomic_DNA"/>
</dbReference>
<reference evidence="1 2" key="1">
    <citation type="journal article" date="2025" name="Microbiol. Resour. Announc.">
        <title>Draft genome sequences for Neonectria magnoliae and Neonectria punicea, canker pathogens of Liriodendron tulipifera and Acer saccharum in West Virginia.</title>
        <authorList>
            <person name="Petronek H.M."/>
            <person name="Kasson M.T."/>
            <person name="Metheny A.M."/>
            <person name="Stauder C.M."/>
            <person name="Lovett B."/>
            <person name="Lynch S.C."/>
            <person name="Garnas J.R."/>
            <person name="Kasson L.R."/>
            <person name="Stajich J.E."/>
        </authorList>
    </citation>
    <scope>NUCLEOTIDE SEQUENCE [LARGE SCALE GENOMIC DNA]</scope>
    <source>
        <strain evidence="1 2">NRRL 64653</strain>
    </source>
</reference>
<evidence type="ECO:0008006" key="3">
    <source>
        <dbReference type="Google" id="ProtNLM"/>
    </source>
</evidence>
<comment type="caution">
    <text evidence="1">The sequence shown here is derived from an EMBL/GenBank/DDBJ whole genome shotgun (WGS) entry which is preliminary data.</text>
</comment>
<organism evidence="1 2">
    <name type="scientific">Neonectria punicea</name>
    <dbReference type="NCBI Taxonomy" id="979145"/>
    <lineage>
        <taxon>Eukaryota</taxon>
        <taxon>Fungi</taxon>
        <taxon>Dikarya</taxon>
        <taxon>Ascomycota</taxon>
        <taxon>Pezizomycotina</taxon>
        <taxon>Sordariomycetes</taxon>
        <taxon>Hypocreomycetidae</taxon>
        <taxon>Hypocreales</taxon>
        <taxon>Nectriaceae</taxon>
        <taxon>Neonectria</taxon>
    </lineage>
</organism>
<protein>
    <recommendedName>
        <fullName evidence="3">F-box domain-containing protein</fullName>
    </recommendedName>
</protein>
<dbReference type="Gene3D" id="3.80.10.10">
    <property type="entry name" value="Ribonuclease Inhibitor"/>
    <property type="match status" value="1"/>
</dbReference>
<keyword evidence="2" id="KW-1185">Reference proteome</keyword>
<dbReference type="Proteomes" id="UP001498476">
    <property type="component" value="Unassembled WGS sequence"/>
</dbReference>
<gene>
    <name evidence="1" type="ORF">QQX98_005122</name>
</gene>
<sequence length="634" mass="71119">MNQDVSNLMMRRFSGTEKDEFGREQDARRSLLLDTVMQGRQRASSSKLLQMPAEILADVVDLLADDAPALASLALVNSDCRHLARCCQFAEIRFDYSLRAQRLVLGLGHELTGGTRQVKIGACVRRVTFASDPGCVADLHRELYESIWGEAADSCSLEQKVLLRKQANQFYTEMRAVAELVISRAMPNLEVLVWGDSFAVDRVFLFNITHSSAQHIKLTQVFIDGPWLMEPPLTPTTWPLRSLELDVSLSGELADDTTGSDSVHPMSAFFRTLFQLCAPTLESLKWKNMDILSGKSISFGGNPIMFPHLRLLRLQFLRLDRAAFLSLLASPLRHLQLCSLTLNNNGSSLASCGHLRDLESFVVTDLPSERKPCKHVAKFLAQQKQIQKLYVHERHDAPDEEAHLDRYIIPALASGGFDNLRSLSLAWGGGSLEASTITNETHIPETALVAIGKTVSLEQLSLRSGIAIGWRNQWLVDHTKLRAQLRGLRRLKTLALVRDTYPIPEPDRDVEGYYSLKFVKAGECADAEARMELDIDEATHASLMLKMNERGRFSEAEGDIWERAHRNRMLTHAEAWAEVFPALEWIFCGQRPIGLEQDPEHPTAPRKAVPLTKCRDECYTFLNKTFGLGTDNDG</sequence>
<dbReference type="InterPro" id="IPR032675">
    <property type="entry name" value="LRR_dom_sf"/>
</dbReference>
<name>A0ABR1H5X6_9HYPO</name>
<evidence type="ECO:0000313" key="1">
    <source>
        <dbReference type="EMBL" id="KAK7416518.1"/>
    </source>
</evidence>
<accession>A0ABR1H5X6</accession>
<evidence type="ECO:0000313" key="2">
    <source>
        <dbReference type="Proteomes" id="UP001498476"/>
    </source>
</evidence>
<proteinExistence type="predicted"/>
<dbReference type="SUPFAM" id="SSF52047">
    <property type="entry name" value="RNI-like"/>
    <property type="match status" value="1"/>
</dbReference>